<evidence type="ECO:0000313" key="2">
    <source>
        <dbReference type="Proteomes" id="UP000186230"/>
    </source>
</evidence>
<dbReference type="STRING" id="1229726.GRFL_1009"/>
<dbReference type="AlphaFoldDB" id="A0A1L7I3H7"/>
<proteinExistence type="predicted"/>
<protein>
    <submittedName>
        <fullName evidence="1">Uncharacterized protein</fullName>
    </submittedName>
</protein>
<gene>
    <name evidence="1" type="ORF">GRFL_1009</name>
</gene>
<reference evidence="1 2" key="1">
    <citation type="submission" date="2016-07" db="EMBL/GenBank/DDBJ databases">
        <title>Multi-omics approach to identify versatile polysaccharide utilization systems of a marine flavobacterium Gramella flava.</title>
        <authorList>
            <person name="Tang K."/>
        </authorList>
    </citation>
    <scope>NUCLEOTIDE SEQUENCE [LARGE SCALE GENOMIC DNA]</scope>
    <source>
        <strain evidence="1 2">JLT2011</strain>
    </source>
</reference>
<dbReference type="RefSeq" id="WP_083643578.1">
    <property type="nucleotide sequence ID" value="NZ_AMRU01000002.1"/>
</dbReference>
<dbReference type="NCBIfam" id="NF040656">
    <property type="entry name" value="GHMP_GYDIA"/>
    <property type="match status" value="1"/>
</dbReference>
<evidence type="ECO:0000313" key="1">
    <source>
        <dbReference type="EMBL" id="APU67733.1"/>
    </source>
</evidence>
<dbReference type="InterPro" id="IPR047765">
    <property type="entry name" value="GHMP_GYDIA-like"/>
</dbReference>
<sequence>MNFKSNGKILLTAEYAVLDGAKALALPTKFGQSMEVSLSGSPGIIQWKSLDANGNTWFETRMQISENGILSAAHSADKEEKKLVERLEQILNHCFDKKPGFFHGKGFTITTRLDFDRSWGLGTSSTLINNLAQWLEIDAFDLLANTFGGSGYDLAAAANDQPITYQLGTGKPAVFKADFNPPFQDELFFVYLNRKQNSRQAIARYKAQESEIQKLVEKISGLTEQIMQCEDLPTFELLLNTHEALISQAIALPQVKNELFPDFPGSIKSLGGWGGDFVLATGNEQAENYFRNKNYHTIFRYQDLIL</sequence>
<dbReference type="InterPro" id="IPR014721">
    <property type="entry name" value="Ribsml_uS5_D2-typ_fold_subgr"/>
</dbReference>
<dbReference type="EMBL" id="CP016359">
    <property type="protein sequence ID" value="APU67733.1"/>
    <property type="molecule type" value="Genomic_DNA"/>
</dbReference>
<keyword evidence="2" id="KW-1185">Reference proteome</keyword>
<organism evidence="1 2">
    <name type="scientific">Christiangramia flava JLT2011</name>
    <dbReference type="NCBI Taxonomy" id="1229726"/>
    <lineage>
        <taxon>Bacteria</taxon>
        <taxon>Pseudomonadati</taxon>
        <taxon>Bacteroidota</taxon>
        <taxon>Flavobacteriia</taxon>
        <taxon>Flavobacteriales</taxon>
        <taxon>Flavobacteriaceae</taxon>
        <taxon>Christiangramia</taxon>
    </lineage>
</organism>
<accession>A0A1L7I3H7</accession>
<dbReference type="KEGG" id="gfl:GRFL_1009"/>
<dbReference type="Gene3D" id="3.30.230.10">
    <property type="match status" value="1"/>
</dbReference>
<dbReference type="OrthoDB" id="5288719at2"/>
<dbReference type="InterPro" id="IPR020568">
    <property type="entry name" value="Ribosomal_Su5_D2-typ_SF"/>
</dbReference>
<dbReference type="Proteomes" id="UP000186230">
    <property type="component" value="Chromosome"/>
</dbReference>
<name>A0A1L7I3H7_9FLAO</name>
<dbReference type="SUPFAM" id="SSF54211">
    <property type="entry name" value="Ribosomal protein S5 domain 2-like"/>
    <property type="match status" value="1"/>
</dbReference>